<organism evidence="1 2">
    <name type="scientific">Staphylococcus phage Team1</name>
    <dbReference type="NCBI Taxonomy" id="1262512"/>
    <lineage>
        <taxon>Viruses</taxon>
        <taxon>Duplodnaviria</taxon>
        <taxon>Heunggongvirae</taxon>
        <taxon>Uroviricota</taxon>
        <taxon>Caudoviricetes</taxon>
        <taxon>Herelleviridae</taxon>
        <taxon>Twortvirinae</taxon>
        <taxon>Kayvirus</taxon>
        <taxon>Kayvirus G1</taxon>
    </lineage>
</organism>
<dbReference type="Gene3D" id="1.10.10.60">
    <property type="entry name" value="Homeodomain-like"/>
    <property type="match status" value="1"/>
</dbReference>
<dbReference type="Proteomes" id="UP000028568">
    <property type="component" value="Segment"/>
</dbReference>
<sequence>MFISLNQEEKELLTKEESKYTPLETSREFNTPKEEFIVTSYNEGKPLDYIAKEAKVSMGLIYTVLNYYKVGKRNKKSPVEERIAHILKDKNLVKEIIKDYQYMNLQDIYSKYNLHKNGLYYILDLYHVERKSELKDKALEEDNIVVE</sequence>
<protein>
    <submittedName>
        <fullName evidence="1">Uncharacterized protein</fullName>
    </submittedName>
</protein>
<proteinExistence type="predicted"/>
<accession>A0A075BDW7</accession>
<name>A0A075BDW7_9CAUD</name>
<dbReference type="KEGG" id="vg:22276570"/>
<dbReference type="RefSeq" id="YP_009098307.1">
    <property type="nucleotide sequence ID" value="NC_025417.1"/>
</dbReference>
<evidence type="ECO:0000313" key="1">
    <source>
        <dbReference type="EMBL" id="AFX93424.1"/>
    </source>
</evidence>
<dbReference type="EMBL" id="KC012913">
    <property type="protein sequence ID" value="AFX93424.1"/>
    <property type="molecule type" value="Genomic_DNA"/>
</dbReference>
<dbReference type="GeneID" id="22276570"/>
<reference evidence="1 2" key="1">
    <citation type="journal article" date="2014" name="PLoS ONE">
        <title>Improving the Safety of Staphylococcus aureus Polyvalent Phages by Their Production on a Staphylococcus xylosus Strain.</title>
        <authorList>
            <person name="El Haddad L."/>
            <person name="Ben Abdallah N."/>
            <person name="Plante P.L."/>
            <person name="Dumaresq J."/>
            <person name="Katsarava R."/>
            <person name="Labrie S."/>
            <person name="Corbeil J."/>
            <person name="St-Gelais D."/>
            <person name="Moineau S."/>
        </authorList>
    </citation>
    <scope>NUCLEOTIDE SEQUENCE [LARGE SCALE GENOMIC DNA]</scope>
</reference>
<evidence type="ECO:0000313" key="2">
    <source>
        <dbReference type="Proteomes" id="UP000028568"/>
    </source>
</evidence>